<name>A0A3E2NAK9_9FIRM</name>
<reference evidence="12 13" key="1">
    <citation type="submission" date="2018-07" db="EMBL/GenBank/DDBJ databases">
        <title>New species, Clostridium PI-S10-A1B.</title>
        <authorList>
            <person name="Krishna G."/>
            <person name="Summeta K."/>
            <person name="Shikha S."/>
            <person name="Prabhu P.B."/>
            <person name="Suresh K."/>
        </authorList>
    </citation>
    <scope>NUCLEOTIDE SEQUENCE [LARGE SCALE GENOMIC DNA]</scope>
    <source>
        <strain evidence="12 13">PI-S10-A1B</strain>
    </source>
</reference>
<sequence>MTDRILVIDDDGSVRLSLRQVFERENKEVTVADSGTSAIQLLERYIFDLIILDVIMDDMDGFYVVNLIRKKGIYTPVLFLSGQLEEQSKILAITLGGDDYITKPFSLEMLTTKANALIRRNKDYNMESKKELVCGELRLSLSDFTLRKNGKQILLTSKELALIKFLMENQNQVFTKEQLYVNVWQNSIVDDNTIMVYMKRIRDKIEDNPKHPKYLRTAWGLGYIFKDEVR</sequence>
<dbReference type="Proteomes" id="UP000260680">
    <property type="component" value="Unassembled WGS sequence"/>
</dbReference>
<evidence type="ECO:0000313" key="12">
    <source>
        <dbReference type="EMBL" id="RFZ78048.1"/>
    </source>
</evidence>
<dbReference type="InterPro" id="IPR011006">
    <property type="entry name" value="CheY-like_superfamily"/>
</dbReference>
<dbReference type="GO" id="GO:0032993">
    <property type="term" value="C:protein-DNA complex"/>
    <property type="evidence" value="ECO:0007669"/>
    <property type="project" value="TreeGrafter"/>
</dbReference>
<keyword evidence="5 9" id="KW-0238">DNA-binding</keyword>
<dbReference type="GO" id="GO:0000156">
    <property type="term" value="F:phosphorelay response regulator activity"/>
    <property type="evidence" value="ECO:0007669"/>
    <property type="project" value="TreeGrafter"/>
</dbReference>
<evidence type="ECO:0000259" key="11">
    <source>
        <dbReference type="PROSITE" id="PS51755"/>
    </source>
</evidence>
<keyword evidence="6" id="KW-0804">Transcription</keyword>
<feature type="modified residue" description="4-aspartylphosphate" evidence="8">
    <location>
        <position position="53"/>
    </location>
</feature>
<dbReference type="PANTHER" id="PTHR48111">
    <property type="entry name" value="REGULATOR OF RPOS"/>
    <property type="match status" value="1"/>
</dbReference>
<organism evidence="12 13">
    <name type="scientific">Lacrimispora amygdalina</name>
    <dbReference type="NCBI Taxonomy" id="253257"/>
    <lineage>
        <taxon>Bacteria</taxon>
        <taxon>Bacillati</taxon>
        <taxon>Bacillota</taxon>
        <taxon>Clostridia</taxon>
        <taxon>Lachnospirales</taxon>
        <taxon>Lachnospiraceae</taxon>
        <taxon>Lacrimispora</taxon>
    </lineage>
</organism>
<dbReference type="PANTHER" id="PTHR48111:SF1">
    <property type="entry name" value="TWO-COMPONENT RESPONSE REGULATOR ORR33"/>
    <property type="match status" value="1"/>
</dbReference>
<feature type="domain" description="Response regulatory" evidence="10">
    <location>
        <begin position="4"/>
        <end position="118"/>
    </location>
</feature>
<dbReference type="GO" id="GO:0005829">
    <property type="term" value="C:cytosol"/>
    <property type="evidence" value="ECO:0007669"/>
    <property type="project" value="TreeGrafter"/>
</dbReference>
<evidence type="ECO:0000256" key="1">
    <source>
        <dbReference type="ARBA" id="ARBA00018672"/>
    </source>
</evidence>
<evidence type="ECO:0000259" key="10">
    <source>
        <dbReference type="PROSITE" id="PS50110"/>
    </source>
</evidence>
<comment type="caution">
    <text evidence="12">The sequence shown here is derived from an EMBL/GenBank/DDBJ whole genome shotgun (WGS) entry which is preliminary data.</text>
</comment>
<dbReference type="InterPro" id="IPR001867">
    <property type="entry name" value="OmpR/PhoB-type_DNA-bd"/>
</dbReference>
<keyword evidence="2 8" id="KW-0597">Phosphoprotein</keyword>
<evidence type="ECO:0000256" key="2">
    <source>
        <dbReference type="ARBA" id="ARBA00022553"/>
    </source>
</evidence>
<keyword evidence="4" id="KW-0805">Transcription regulation</keyword>
<dbReference type="Gene3D" id="3.40.50.2300">
    <property type="match status" value="1"/>
</dbReference>
<dbReference type="PROSITE" id="PS51755">
    <property type="entry name" value="OMPR_PHOB"/>
    <property type="match status" value="1"/>
</dbReference>
<evidence type="ECO:0000256" key="7">
    <source>
        <dbReference type="ARBA" id="ARBA00024867"/>
    </source>
</evidence>
<feature type="domain" description="OmpR/PhoB-type" evidence="11">
    <location>
        <begin position="129"/>
        <end position="227"/>
    </location>
</feature>
<dbReference type="OrthoDB" id="9790442at2"/>
<dbReference type="Pfam" id="PF00486">
    <property type="entry name" value="Trans_reg_C"/>
    <property type="match status" value="1"/>
</dbReference>
<dbReference type="InterPro" id="IPR001789">
    <property type="entry name" value="Sig_transdc_resp-reg_receiver"/>
</dbReference>
<dbReference type="InterPro" id="IPR039420">
    <property type="entry name" value="WalR-like"/>
</dbReference>
<evidence type="ECO:0000256" key="6">
    <source>
        <dbReference type="ARBA" id="ARBA00023163"/>
    </source>
</evidence>
<dbReference type="InterPro" id="IPR036388">
    <property type="entry name" value="WH-like_DNA-bd_sf"/>
</dbReference>
<dbReference type="RefSeq" id="WP_117417943.1">
    <property type="nucleotide sequence ID" value="NZ_QOHO01000049.1"/>
</dbReference>
<dbReference type="Gene3D" id="6.10.250.690">
    <property type="match status" value="1"/>
</dbReference>
<evidence type="ECO:0000256" key="5">
    <source>
        <dbReference type="ARBA" id="ARBA00023125"/>
    </source>
</evidence>
<dbReference type="SMART" id="SM00862">
    <property type="entry name" value="Trans_reg_C"/>
    <property type="match status" value="1"/>
</dbReference>
<dbReference type="SUPFAM" id="SSF52172">
    <property type="entry name" value="CheY-like"/>
    <property type="match status" value="1"/>
</dbReference>
<dbReference type="EMBL" id="QOHO01000049">
    <property type="protein sequence ID" value="RFZ78048.1"/>
    <property type="molecule type" value="Genomic_DNA"/>
</dbReference>
<feature type="DNA-binding region" description="OmpR/PhoB-type" evidence="9">
    <location>
        <begin position="129"/>
        <end position="227"/>
    </location>
</feature>
<evidence type="ECO:0000256" key="8">
    <source>
        <dbReference type="PROSITE-ProRule" id="PRU00169"/>
    </source>
</evidence>
<protein>
    <recommendedName>
        <fullName evidence="1">Stage 0 sporulation protein A homolog</fullName>
    </recommendedName>
</protein>
<evidence type="ECO:0000256" key="4">
    <source>
        <dbReference type="ARBA" id="ARBA00023015"/>
    </source>
</evidence>
<dbReference type="Gene3D" id="1.10.10.10">
    <property type="entry name" value="Winged helix-like DNA-binding domain superfamily/Winged helix DNA-binding domain"/>
    <property type="match status" value="1"/>
</dbReference>
<evidence type="ECO:0000313" key="13">
    <source>
        <dbReference type="Proteomes" id="UP000260680"/>
    </source>
</evidence>
<comment type="function">
    <text evidence="7">May play the central regulatory role in sporulation. It may be an element of the effector pathway responsible for the activation of sporulation genes in response to nutritional stress. Spo0A may act in concert with spo0H (a sigma factor) to control the expression of some genes that are critical to the sporulation process.</text>
</comment>
<dbReference type="SMART" id="SM00448">
    <property type="entry name" value="REC"/>
    <property type="match status" value="1"/>
</dbReference>
<dbReference type="FunFam" id="1.10.10.10:FF:000018">
    <property type="entry name" value="DNA-binding response regulator ResD"/>
    <property type="match status" value="1"/>
</dbReference>
<dbReference type="GO" id="GO:0006355">
    <property type="term" value="P:regulation of DNA-templated transcription"/>
    <property type="evidence" value="ECO:0007669"/>
    <property type="project" value="InterPro"/>
</dbReference>
<evidence type="ECO:0000256" key="3">
    <source>
        <dbReference type="ARBA" id="ARBA00023012"/>
    </source>
</evidence>
<evidence type="ECO:0000256" key="9">
    <source>
        <dbReference type="PROSITE-ProRule" id="PRU01091"/>
    </source>
</evidence>
<keyword evidence="3" id="KW-0902">Two-component regulatory system</keyword>
<dbReference type="PROSITE" id="PS50110">
    <property type="entry name" value="RESPONSE_REGULATORY"/>
    <property type="match status" value="1"/>
</dbReference>
<accession>A0A3E2NAK9</accession>
<proteinExistence type="predicted"/>
<dbReference type="GO" id="GO:0000976">
    <property type="term" value="F:transcription cis-regulatory region binding"/>
    <property type="evidence" value="ECO:0007669"/>
    <property type="project" value="TreeGrafter"/>
</dbReference>
<dbReference type="CDD" id="cd17574">
    <property type="entry name" value="REC_OmpR"/>
    <property type="match status" value="1"/>
</dbReference>
<dbReference type="AlphaFoldDB" id="A0A3E2NAK9"/>
<dbReference type="CDD" id="cd00383">
    <property type="entry name" value="trans_reg_C"/>
    <property type="match status" value="1"/>
</dbReference>
<gene>
    <name evidence="12" type="ORF">DS742_15790</name>
</gene>
<dbReference type="Pfam" id="PF00072">
    <property type="entry name" value="Response_reg"/>
    <property type="match status" value="1"/>
</dbReference>